<dbReference type="EMBL" id="GBXM01014163">
    <property type="protein sequence ID" value="JAH94414.1"/>
    <property type="molecule type" value="Transcribed_RNA"/>
</dbReference>
<accession>A0A0E9WVJ0</accession>
<protein>
    <submittedName>
        <fullName evidence="2">Uncharacterized protein</fullName>
    </submittedName>
</protein>
<proteinExistence type="predicted"/>
<name>A0A0E9WVJ0_ANGAN</name>
<evidence type="ECO:0000256" key="1">
    <source>
        <dbReference type="SAM" id="Phobius"/>
    </source>
</evidence>
<dbReference type="AlphaFoldDB" id="A0A0E9WVJ0"/>
<evidence type="ECO:0000313" key="2">
    <source>
        <dbReference type="EMBL" id="JAH94414.1"/>
    </source>
</evidence>
<sequence length="52" mass="6157">MSSKTHFPHQRKQKPIKQTALNFILTFGPSKLWVGTWTHYKTSRNVSTHRTF</sequence>
<reference evidence="2" key="2">
    <citation type="journal article" date="2015" name="Fish Shellfish Immunol.">
        <title>Early steps in the European eel (Anguilla anguilla)-Vibrio vulnificus interaction in the gills: Role of the RtxA13 toxin.</title>
        <authorList>
            <person name="Callol A."/>
            <person name="Pajuelo D."/>
            <person name="Ebbesson L."/>
            <person name="Teles M."/>
            <person name="MacKenzie S."/>
            <person name="Amaro C."/>
        </authorList>
    </citation>
    <scope>NUCLEOTIDE SEQUENCE</scope>
</reference>
<keyword evidence="1" id="KW-0472">Membrane</keyword>
<keyword evidence="1" id="KW-1133">Transmembrane helix</keyword>
<feature type="transmembrane region" description="Helical" evidence="1">
    <location>
        <begin position="20"/>
        <end position="40"/>
    </location>
</feature>
<organism evidence="2">
    <name type="scientific">Anguilla anguilla</name>
    <name type="common">European freshwater eel</name>
    <name type="synonym">Muraena anguilla</name>
    <dbReference type="NCBI Taxonomy" id="7936"/>
    <lineage>
        <taxon>Eukaryota</taxon>
        <taxon>Metazoa</taxon>
        <taxon>Chordata</taxon>
        <taxon>Craniata</taxon>
        <taxon>Vertebrata</taxon>
        <taxon>Euteleostomi</taxon>
        <taxon>Actinopterygii</taxon>
        <taxon>Neopterygii</taxon>
        <taxon>Teleostei</taxon>
        <taxon>Anguilliformes</taxon>
        <taxon>Anguillidae</taxon>
        <taxon>Anguilla</taxon>
    </lineage>
</organism>
<keyword evidence="1" id="KW-0812">Transmembrane</keyword>
<reference evidence="2" key="1">
    <citation type="submission" date="2014-11" db="EMBL/GenBank/DDBJ databases">
        <authorList>
            <person name="Amaro Gonzalez C."/>
        </authorList>
    </citation>
    <scope>NUCLEOTIDE SEQUENCE</scope>
</reference>